<dbReference type="EMBL" id="CADEAL010000047">
    <property type="protein sequence ID" value="CAB1413255.1"/>
    <property type="molecule type" value="Genomic_DNA"/>
</dbReference>
<dbReference type="AlphaFoldDB" id="A0A9N7THV2"/>
<evidence type="ECO:0000256" key="1">
    <source>
        <dbReference type="SAM" id="MobiDB-lite"/>
    </source>
</evidence>
<reference evidence="2" key="1">
    <citation type="submission" date="2020-03" db="EMBL/GenBank/DDBJ databases">
        <authorList>
            <person name="Weist P."/>
        </authorList>
    </citation>
    <scope>NUCLEOTIDE SEQUENCE</scope>
</reference>
<evidence type="ECO:0000313" key="2">
    <source>
        <dbReference type="EMBL" id="CAB1413255.1"/>
    </source>
</evidence>
<protein>
    <submittedName>
        <fullName evidence="2">Uncharacterized protein</fullName>
    </submittedName>
</protein>
<name>A0A9N7THV2_PLEPL</name>
<dbReference type="Proteomes" id="UP001153269">
    <property type="component" value="Unassembled WGS sequence"/>
</dbReference>
<organism evidence="2 3">
    <name type="scientific">Pleuronectes platessa</name>
    <name type="common">European plaice</name>
    <dbReference type="NCBI Taxonomy" id="8262"/>
    <lineage>
        <taxon>Eukaryota</taxon>
        <taxon>Metazoa</taxon>
        <taxon>Chordata</taxon>
        <taxon>Craniata</taxon>
        <taxon>Vertebrata</taxon>
        <taxon>Euteleostomi</taxon>
        <taxon>Actinopterygii</taxon>
        <taxon>Neopterygii</taxon>
        <taxon>Teleostei</taxon>
        <taxon>Neoteleostei</taxon>
        <taxon>Acanthomorphata</taxon>
        <taxon>Carangaria</taxon>
        <taxon>Pleuronectiformes</taxon>
        <taxon>Pleuronectoidei</taxon>
        <taxon>Pleuronectidae</taxon>
        <taxon>Pleuronectes</taxon>
    </lineage>
</organism>
<gene>
    <name evidence="2" type="ORF">PLEPLA_LOCUS955</name>
</gene>
<sequence>MPAAGELRCVDAAFESVLEDIDSAFILKDEHRTSEATPKHRANPYRPGALFIFITACVAVVDGQWGTFNNVIVCFPAQYARVKRKKIDSTSKRSLHGARQPWRSAVLQPPV</sequence>
<accession>A0A9N7THV2</accession>
<evidence type="ECO:0000313" key="3">
    <source>
        <dbReference type="Proteomes" id="UP001153269"/>
    </source>
</evidence>
<keyword evidence="3" id="KW-1185">Reference proteome</keyword>
<feature type="region of interest" description="Disordered" evidence="1">
    <location>
        <begin position="87"/>
        <end position="111"/>
    </location>
</feature>
<comment type="caution">
    <text evidence="2">The sequence shown here is derived from an EMBL/GenBank/DDBJ whole genome shotgun (WGS) entry which is preliminary data.</text>
</comment>
<proteinExistence type="predicted"/>